<evidence type="ECO:0000256" key="1">
    <source>
        <dbReference type="ARBA" id="ARBA00008814"/>
    </source>
</evidence>
<keyword evidence="4" id="KW-1185">Reference proteome</keyword>
<protein>
    <submittedName>
        <fullName evidence="3">Iron complex transport system substrate-binding protein</fullName>
    </submittedName>
</protein>
<dbReference type="EMBL" id="JACCAE010000001">
    <property type="protein sequence ID" value="NYF98375.1"/>
    <property type="molecule type" value="Genomic_DNA"/>
</dbReference>
<reference evidence="3 4" key="1">
    <citation type="submission" date="2020-07" db="EMBL/GenBank/DDBJ databases">
        <title>Sequencing the genomes of 1000 actinobacteria strains.</title>
        <authorList>
            <person name="Klenk H.-P."/>
        </authorList>
    </citation>
    <scope>NUCLEOTIDE SEQUENCE [LARGE SCALE GENOMIC DNA]</scope>
    <source>
        <strain evidence="3 4">DSM 26154</strain>
    </source>
</reference>
<dbReference type="InterPro" id="IPR002491">
    <property type="entry name" value="ABC_transptr_periplasmic_BD"/>
</dbReference>
<dbReference type="InterPro" id="IPR050902">
    <property type="entry name" value="ABC_Transporter_SBP"/>
</dbReference>
<dbReference type="PANTHER" id="PTHR30535">
    <property type="entry name" value="VITAMIN B12-BINDING PROTEIN"/>
    <property type="match status" value="1"/>
</dbReference>
<dbReference type="Proteomes" id="UP000554054">
    <property type="component" value="Unassembled WGS sequence"/>
</dbReference>
<evidence type="ECO:0000259" key="2">
    <source>
        <dbReference type="PROSITE" id="PS50983"/>
    </source>
</evidence>
<sequence length="349" mass="37765">MGRGVARRGTSRAWSRPAQRCGAFVGSAIVVGLLASCAGAPEPDPSASDGASRDGFPVTIDNCGRQVTLEEPPGRAVMMNHAATEMVLALDLADRVAGTSSRQPVPERWKEAYDSIEVLAEEYPSQEVFLSAEPDFAIATEHSAFTSKDVGTRDELADQGIPTYRSSFQCSKEEDRAKSSFPAAWAEITDIGRLFGVPERAERLVERQRQTMDRLQDLSPGEGISVFWYDMHTKSPIVGAGGGGPQVILGATGARNIFGHINDDFEVVSWEKVVAADPDVIVLADWSSSSAQEKIEFLESDPALSQLTAVKNRRYVTVPSQMTLSRVRLVEGAQTVAEGLAEYDELGTR</sequence>
<accession>A0A852VX70</accession>
<organism evidence="3 4">
    <name type="scientific">Janibacter cremeus</name>
    <dbReference type="NCBI Taxonomy" id="1285192"/>
    <lineage>
        <taxon>Bacteria</taxon>
        <taxon>Bacillati</taxon>
        <taxon>Actinomycetota</taxon>
        <taxon>Actinomycetes</taxon>
        <taxon>Micrococcales</taxon>
        <taxon>Intrasporangiaceae</taxon>
        <taxon>Janibacter</taxon>
    </lineage>
</organism>
<feature type="domain" description="Fe/B12 periplasmic-binding" evidence="2">
    <location>
        <begin position="75"/>
        <end position="348"/>
    </location>
</feature>
<comment type="similarity">
    <text evidence="1">Belongs to the bacterial solute-binding protein 8 family.</text>
</comment>
<dbReference type="SUPFAM" id="SSF53807">
    <property type="entry name" value="Helical backbone' metal receptor"/>
    <property type="match status" value="1"/>
</dbReference>
<dbReference type="RefSeq" id="WP_185991193.1">
    <property type="nucleotide sequence ID" value="NZ_JACCAE010000001.1"/>
</dbReference>
<name>A0A852VX70_9MICO</name>
<dbReference type="PROSITE" id="PS50983">
    <property type="entry name" value="FE_B12_PBP"/>
    <property type="match status" value="1"/>
</dbReference>
<dbReference type="AlphaFoldDB" id="A0A852VX70"/>
<evidence type="ECO:0000313" key="4">
    <source>
        <dbReference type="Proteomes" id="UP000554054"/>
    </source>
</evidence>
<proteinExistence type="inferred from homology"/>
<dbReference type="Gene3D" id="3.40.50.1980">
    <property type="entry name" value="Nitrogenase molybdenum iron protein domain"/>
    <property type="match status" value="2"/>
</dbReference>
<dbReference type="PANTHER" id="PTHR30535:SF7">
    <property type="entry name" value="IRON(III) DICITRATE-BINDING PROTEIN"/>
    <property type="match status" value="1"/>
</dbReference>
<comment type="caution">
    <text evidence="3">The sequence shown here is derived from an EMBL/GenBank/DDBJ whole genome shotgun (WGS) entry which is preliminary data.</text>
</comment>
<gene>
    <name evidence="3" type="ORF">BJY20_001767</name>
</gene>
<dbReference type="Pfam" id="PF01497">
    <property type="entry name" value="Peripla_BP_2"/>
    <property type="match status" value="1"/>
</dbReference>
<evidence type="ECO:0000313" key="3">
    <source>
        <dbReference type="EMBL" id="NYF98375.1"/>
    </source>
</evidence>